<dbReference type="AlphaFoldDB" id="A0AAD7CT15"/>
<keyword evidence="3" id="KW-0472">Membrane</keyword>
<keyword evidence="3" id="KW-1133">Transmembrane helix</keyword>
<evidence type="ECO:0000256" key="2">
    <source>
        <dbReference type="SAM" id="MobiDB-lite"/>
    </source>
</evidence>
<feature type="compositionally biased region" description="Polar residues" evidence="2">
    <location>
        <begin position="1"/>
        <end position="10"/>
    </location>
</feature>
<dbReference type="InterPro" id="IPR011010">
    <property type="entry name" value="DNA_brk_join_enz"/>
</dbReference>
<evidence type="ECO:0000256" key="3">
    <source>
        <dbReference type="SAM" id="Phobius"/>
    </source>
</evidence>
<accession>A0AAD7CT15</accession>
<dbReference type="Proteomes" id="UP001221757">
    <property type="component" value="Unassembled WGS sequence"/>
</dbReference>
<keyword evidence="3" id="KW-0812">Transmembrane</keyword>
<evidence type="ECO:0000313" key="4">
    <source>
        <dbReference type="EMBL" id="KAJ7661718.1"/>
    </source>
</evidence>
<feature type="region of interest" description="Disordered" evidence="2">
    <location>
        <begin position="1"/>
        <end position="43"/>
    </location>
</feature>
<dbReference type="SUPFAM" id="SSF56349">
    <property type="entry name" value="DNA breaking-rejoining enzymes"/>
    <property type="match status" value="1"/>
</dbReference>
<comment type="caution">
    <text evidence="4">The sequence shown here is derived from an EMBL/GenBank/DDBJ whole genome shotgun (WGS) entry which is preliminary data.</text>
</comment>
<proteinExistence type="predicted"/>
<dbReference type="EMBL" id="JARKIE010000248">
    <property type="protein sequence ID" value="KAJ7661718.1"/>
    <property type="molecule type" value="Genomic_DNA"/>
</dbReference>
<keyword evidence="1" id="KW-0233">DNA recombination</keyword>
<gene>
    <name evidence="4" type="ORF">B0H17DRAFT_1162991</name>
</gene>
<reference evidence="4" key="1">
    <citation type="submission" date="2023-03" db="EMBL/GenBank/DDBJ databases">
        <title>Massive genome expansion in bonnet fungi (Mycena s.s.) driven by repeated elements and novel gene families across ecological guilds.</title>
        <authorList>
            <consortium name="Lawrence Berkeley National Laboratory"/>
            <person name="Harder C.B."/>
            <person name="Miyauchi S."/>
            <person name="Viragh M."/>
            <person name="Kuo A."/>
            <person name="Thoen E."/>
            <person name="Andreopoulos B."/>
            <person name="Lu D."/>
            <person name="Skrede I."/>
            <person name="Drula E."/>
            <person name="Henrissat B."/>
            <person name="Morin E."/>
            <person name="Kohler A."/>
            <person name="Barry K."/>
            <person name="LaButti K."/>
            <person name="Morin E."/>
            <person name="Salamov A."/>
            <person name="Lipzen A."/>
            <person name="Mereny Z."/>
            <person name="Hegedus B."/>
            <person name="Baldrian P."/>
            <person name="Stursova M."/>
            <person name="Weitz H."/>
            <person name="Taylor A."/>
            <person name="Grigoriev I.V."/>
            <person name="Nagy L.G."/>
            <person name="Martin F."/>
            <person name="Kauserud H."/>
        </authorList>
    </citation>
    <scope>NUCLEOTIDE SEQUENCE</scope>
    <source>
        <strain evidence="4">CBHHK067</strain>
    </source>
</reference>
<keyword evidence="5" id="KW-1185">Reference proteome</keyword>
<sequence>MRTRTTTSKEVASKPKSSPRKRKSPTADLDALRSKKAATRDQFGGSSKTKIAYKGYIDRGRAIIADIVKERRLKEKTVPGWTCPEGIDTDVLETALVGSPNKHSALALELYLTQKCIVEGLGKSTGEGIHGAWAKYWDELPGGKYAGAYSYNEETGKVTGCPARAVEIQAFVKCIKTKARVKGEAATRRHAEATTIEDMKKMMDWSESKCSAEALKECKPKDLDALLLLLKHGMIRAFLSSGYSLWTRNFELCQLQERDLTPGCKGPAPYYLPYIEVFLDNRKGWQQKQGYDGPLKSNHYDIYEQKDTPEICMFTHVMAWRKVYRQRLDRKFEPDDYIFPYIAPNGVIHPKKPMSHDLVQDYINEFAAGASINKIFTTHCLRRGGSQYRFMFAAIGKRWSLSIIRWWGGWAEGEQVDTLMRYLLDSLQSYESGHGDALNPHRLEPDKSFMGDHDALKAPTVAEFRTLSEQILTKLDHFSTHVHTSCHSNTSSHAPTPAMASLSIQTVFGANTSNSTTIATAPTSLIPSATSSHMSHAEPIFEDARVPGTSIPLAGVSIPGVGKDSKSWRRAIDQWENGDPSTGLIPLKDWPAEYYKGKMRLVTGALYSNRKLLATEYKRFMITSLLFTIQLYSYILIYLNPVSCLNIV</sequence>
<dbReference type="GO" id="GO:0003677">
    <property type="term" value="F:DNA binding"/>
    <property type="evidence" value="ECO:0007669"/>
    <property type="project" value="InterPro"/>
</dbReference>
<evidence type="ECO:0000256" key="1">
    <source>
        <dbReference type="ARBA" id="ARBA00023172"/>
    </source>
</evidence>
<protein>
    <submittedName>
        <fullName evidence="4">Uncharacterized protein</fullName>
    </submittedName>
</protein>
<dbReference type="GO" id="GO:0015074">
    <property type="term" value="P:DNA integration"/>
    <property type="evidence" value="ECO:0007669"/>
    <property type="project" value="InterPro"/>
</dbReference>
<feature type="transmembrane region" description="Helical" evidence="3">
    <location>
        <begin position="620"/>
        <end position="639"/>
    </location>
</feature>
<dbReference type="InterPro" id="IPR013762">
    <property type="entry name" value="Integrase-like_cat_sf"/>
</dbReference>
<dbReference type="Gene3D" id="1.10.443.10">
    <property type="entry name" value="Intergrase catalytic core"/>
    <property type="match status" value="1"/>
</dbReference>
<name>A0AAD7CT15_MYCRO</name>
<evidence type="ECO:0000313" key="5">
    <source>
        <dbReference type="Proteomes" id="UP001221757"/>
    </source>
</evidence>
<dbReference type="GO" id="GO:0006310">
    <property type="term" value="P:DNA recombination"/>
    <property type="evidence" value="ECO:0007669"/>
    <property type="project" value="UniProtKB-KW"/>
</dbReference>
<organism evidence="4 5">
    <name type="scientific">Mycena rosella</name>
    <name type="common">Pink bonnet</name>
    <name type="synonym">Agaricus rosellus</name>
    <dbReference type="NCBI Taxonomy" id="1033263"/>
    <lineage>
        <taxon>Eukaryota</taxon>
        <taxon>Fungi</taxon>
        <taxon>Dikarya</taxon>
        <taxon>Basidiomycota</taxon>
        <taxon>Agaricomycotina</taxon>
        <taxon>Agaricomycetes</taxon>
        <taxon>Agaricomycetidae</taxon>
        <taxon>Agaricales</taxon>
        <taxon>Marasmiineae</taxon>
        <taxon>Mycenaceae</taxon>
        <taxon>Mycena</taxon>
    </lineage>
</organism>